<comment type="caution">
    <text evidence="1">The sequence shown here is derived from an EMBL/GenBank/DDBJ whole genome shotgun (WGS) entry which is preliminary data.</text>
</comment>
<protein>
    <submittedName>
        <fullName evidence="1">Uncharacterized protein</fullName>
    </submittedName>
</protein>
<evidence type="ECO:0000313" key="1">
    <source>
        <dbReference type="EMBL" id="MCR6679319.1"/>
    </source>
</evidence>
<gene>
    <name evidence="1" type="ORF">NVV43_28050</name>
</gene>
<dbReference type="SUPFAM" id="SSF52096">
    <property type="entry name" value="ClpP/crotonase"/>
    <property type="match status" value="1"/>
</dbReference>
<dbReference type="Proteomes" id="UP001206878">
    <property type="component" value="Unassembled WGS sequence"/>
</dbReference>
<feature type="non-terminal residue" evidence="1">
    <location>
        <position position="84"/>
    </location>
</feature>
<name>A0AAW5MTC7_9ESCH</name>
<reference evidence="1" key="1">
    <citation type="submission" date="2022-07" db="EMBL/GenBank/DDBJ databases">
        <title>Diversity of ethanolamine utilization by human commensal Escherichia coli.</title>
        <authorList>
            <person name="Jubelin G."/>
        </authorList>
    </citation>
    <scope>NUCLEOTIDE SEQUENCE</scope>
    <source>
        <strain evidence="1">S1</strain>
    </source>
</reference>
<dbReference type="InterPro" id="IPR029045">
    <property type="entry name" value="ClpP/crotonase-like_dom_sf"/>
</dbReference>
<accession>A0AAW5MTC7</accession>
<feature type="non-terminal residue" evidence="1">
    <location>
        <position position="1"/>
    </location>
</feature>
<dbReference type="EMBL" id="JANPXH010001110">
    <property type="protein sequence ID" value="MCR6679319.1"/>
    <property type="molecule type" value="Genomic_DNA"/>
</dbReference>
<organism evidence="1 2">
    <name type="scientific">Escherichia marmotae</name>
    <dbReference type="NCBI Taxonomy" id="1499973"/>
    <lineage>
        <taxon>Bacteria</taxon>
        <taxon>Pseudomonadati</taxon>
        <taxon>Pseudomonadota</taxon>
        <taxon>Gammaproteobacteria</taxon>
        <taxon>Enterobacterales</taxon>
        <taxon>Enterobacteriaceae</taxon>
        <taxon>Escherichia</taxon>
    </lineage>
</organism>
<dbReference type="Gene3D" id="3.90.226.10">
    <property type="entry name" value="2-enoyl-CoA Hydratase, Chain A, domain 1"/>
    <property type="match status" value="1"/>
</dbReference>
<evidence type="ECO:0000313" key="2">
    <source>
        <dbReference type="Proteomes" id="UP001206878"/>
    </source>
</evidence>
<proteinExistence type="predicted"/>
<dbReference type="AlphaFoldDB" id="A0AAW5MTC7"/>
<sequence>GVLTFAGDHTTAGLEMPLFFTDEAKKAAAERRAAQSSSPVDPFSLGRRLTKPRITALQGITFTIGIEIALGGDIVVAASDLRMC</sequence>